<dbReference type="AlphaFoldDB" id="A0A820C257"/>
<evidence type="ECO:0000313" key="2">
    <source>
        <dbReference type="EMBL" id="CAF4210641.1"/>
    </source>
</evidence>
<dbReference type="Proteomes" id="UP000663866">
    <property type="component" value="Unassembled WGS sequence"/>
</dbReference>
<dbReference type="EMBL" id="CAJOBG010007223">
    <property type="protein sequence ID" value="CAF4210641.1"/>
    <property type="molecule type" value="Genomic_DNA"/>
</dbReference>
<keyword evidence="3" id="KW-1185">Reference proteome</keyword>
<organism evidence="2 3">
    <name type="scientific">Rotaria magnacalcarata</name>
    <dbReference type="NCBI Taxonomy" id="392030"/>
    <lineage>
        <taxon>Eukaryota</taxon>
        <taxon>Metazoa</taxon>
        <taxon>Spiralia</taxon>
        <taxon>Gnathifera</taxon>
        <taxon>Rotifera</taxon>
        <taxon>Eurotatoria</taxon>
        <taxon>Bdelloidea</taxon>
        <taxon>Philodinida</taxon>
        <taxon>Philodinidae</taxon>
        <taxon>Rotaria</taxon>
    </lineage>
</organism>
<accession>A0A820C257</accession>
<protein>
    <submittedName>
        <fullName evidence="2">Uncharacterized protein</fullName>
    </submittedName>
</protein>
<dbReference type="EMBL" id="CAJNRF010001631">
    <property type="protein sequence ID" value="CAF2019787.1"/>
    <property type="molecule type" value="Genomic_DNA"/>
</dbReference>
<comment type="caution">
    <text evidence="2">The sequence shown here is derived from an EMBL/GenBank/DDBJ whole genome shotgun (WGS) entry which is preliminary data.</text>
</comment>
<name>A0A820C257_9BILA</name>
<evidence type="ECO:0000313" key="3">
    <source>
        <dbReference type="Proteomes" id="UP000663866"/>
    </source>
</evidence>
<gene>
    <name evidence="2" type="ORF">OVN521_LOCUS26887</name>
    <name evidence="1" type="ORF">WKI299_LOCUS5744</name>
</gene>
<dbReference type="Proteomes" id="UP000663856">
    <property type="component" value="Unassembled WGS sequence"/>
</dbReference>
<reference evidence="2" key="1">
    <citation type="submission" date="2021-02" db="EMBL/GenBank/DDBJ databases">
        <authorList>
            <person name="Nowell W R."/>
        </authorList>
    </citation>
    <scope>NUCLEOTIDE SEQUENCE</scope>
</reference>
<proteinExistence type="predicted"/>
<evidence type="ECO:0000313" key="1">
    <source>
        <dbReference type="EMBL" id="CAF2019787.1"/>
    </source>
</evidence>
<sequence>MIRIFSRTSARTCQSIRVTRMLVLVSTCFLILKAPAHLGVIALKIYTSIDAPVFNDHSDIDLYSTTKKLTTCEVINYVWRSEINNLTQNDTVDFRFVENEKTTIPVLSKNKLE</sequence>